<dbReference type="PANTHER" id="PTHR47918">
    <property type="entry name" value="DNA-BINDING PROTEIN FIS"/>
    <property type="match status" value="1"/>
</dbReference>
<dbReference type="SUPFAM" id="SSF46689">
    <property type="entry name" value="Homeodomain-like"/>
    <property type="match status" value="1"/>
</dbReference>
<evidence type="ECO:0000313" key="2">
    <source>
        <dbReference type="EMBL" id="KTC94052.1"/>
    </source>
</evidence>
<name>A0A0W0TEL7_9GAMM</name>
<reference evidence="3 5" key="2">
    <citation type="submission" date="2018-06" db="EMBL/GenBank/DDBJ databases">
        <authorList>
            <consortium name="Pathogen Informatics"/>
            <person name="Doyle S."/>
        </authorList>
    </citation>
    <scope>NUCLEOTIDE SEQUENCE [LARGE SCALE GENOMIC DNA]</scope>
    <source>
        <strain evidence="3 5">NCTC12022</strain>
    </source>
</reference>
<evidence type="ECO:0000313" key="4">
    <source>
        <dbReference type="Proteomes" id="UP000054698"/>
    </source>
</evidence>
<keyword evidence="4" id="KW-1185">Reference proteome</keyword>
<reference evidence="2 4" key="1">
    <citation type="submission" date="2015-11" db="EMBL/GenBank/DDBJ databases">
        <title>Genomic analysis of 38 Legionella species identifies large and diverse effector repertoires.</title>
        <authorList>
            <person name="Burstein D."/>
            <person name="Amaro F."/>
            <person name="Zusman T."/>
            <person name="Lifshitz Z."/>
            <person name="Cohen O."/>
            <person name="Gilbert J.A."/>
            <person name="Pupko T."/>
            <person name="Shuman H.A."/>
            <person name="Segal G."/>
        </authorList>
    </citation>
    <scope>NUCLEOTIDE SEQUENCE [LARGE SCALE GENOMIC DNA]</scope>
    <source>
        <strain evidence="2 4">WO-44C</strain>
    </source>
</reference>
<gene>
    <name evidence="2" type="primary">fis_5</name>
    <name evidence="3" type="synonym">fis_4</name>
    <name evidence="2" type="ORF">Lfee_3252</name>
    <name evidence="3" type="ORF">NCTC12022_02749</name>
</gene>
<dbReference type="Proteomes" id="UP000054698">
    <property type="component" value="Unassembled WGS sequence"/>
</dbReference>
<dbReference type="EMBL" id="LNYB01000086">
    <property type="protein sequence ID" value="KTC94052.1"/>
    <property type="molecule type" value="Genomic_DNA"/>
</dbReference>
<dbReference type="InterPro" id="IPR002197">
    <property type="entry name" value="HTH_Fis"/>
</dbReference>
<dbReference type="RefSeq" id="WP_058448073.1">
    <property type="nucleotide sequence ID" value="NZ_CAAAHT010000125.1"/>
</dbReference>
<dbReference type="Gene3D" id="1.10.10.60">
    <property type="entry name" value="Homeodomain-like"/>
    <property type="match status" value="1"/>
</dbReference>
<sequence length="94" mass="10946">MSPVTETKSQSLMENNSFAQAIESEIRRFEKHDGISLYGLIMETVERALLQTIMNKCLYNQSRAARMLGLSRTNLRLKLRHYFGDKYFKGQVQL</sequence>
<dbReference type="GO" id="GO:0043565">
    <property type="term" value="F:sequence-specific DNA binding"/>
    <property type="evidence" value="ECO:0007669"/>
    <property type="project" value="InterPro"/>
</dbReference>
<dbReference type="InterPro" id="IPR050207">
    <property type="entry name" value="Trans_regulatory_Fis"/>
</dbReference>
<evidence type="ECO:0000313" key="5">
    <source>
        <dbReference type="Proteomes" id="UP000251942"/>
    </source>
</evidence>
<dbReference type="Pfam" id="PF02954">
    <property type="entry name" value="HTH_8"/>
    <property type="match status" value="1"/>
</dbReference>
<dbReference type="STRING" id="453.Lfee_3252"/>
<dbReference type="PANTHER" id="PTHR47918:SF1">
    <property type="entry name" value="DNA-BINDING PROTEIN FIS"/>
    <property type="match status" value="1"/>
</dbReference>
<dbReference type="InterPro" id="IPR009057">
    <property type="entry name" value="Homeodomain-like_sf"/>
</dbReference>
<dbReference type="OrthoDB" id="9802388at2"/>
<dbReference type="EMBL" id="UASS01000032">
    <property type="protein sequence ID" value="SPX61992.1"/>
    <property type="molecule type" value="Genomic_DNA"/>
</dbReference>
<dbReference type="Proteomes" id="UP000251942">
    <property type="component" value="Unassembled WGS sequence"/>
</dbReference>
<dbReference type="AlphaFoldDB" id="A0A0W0TEL7"/>
<dbReference type="PATRIC" id="fig|453.4.peg.3545"/>
<organism evidence="2 4">
    <name type="scientific">Legionella feeleii</name>
    <dbReference type="NCBI Taxonomy" id="453"/>
    <lineage>
        <taxon>Bacteria</taxon>
        <taxon>Pseudomonadati</taxon>
        <taxon>Pseudomonadota</taxon>
        <taxon>Gammaproteobacteria</taxon>
        <taxon>Legionellales</taxon>
        <taxon>Legionellaceae</taxon>
        <taxon>Legionella</taxon>
    </lineage>
</organism>
<proteinExistence type="predicted"/>
<dbReference type="PRINTS" id="PR01590">
    <property type="entry name" value="HTHFIS"/>
</dbReference>
<evidence type="ECO:0000313" key="3">
    <source>
        <dbReference type="EMBL" id="SPX61992.1"/>
    </source>
</evidence>
<evidence type="ECO:0000259" key="1">
    <source>
        <dbReference type="Pfam" id="PF02954"/>
    </source>
</evidence>
<feature type="domain" description="DNA binding HTH" evidence="1">
    <location>
        <begin position="42"/>
        <end position="82"/>
    </location>
</feature>
<keyword evidence="2" id="KW-0238">DNA-binding</keyword>
<protein>
    <submittedName>
        <fullName evidence="2">Global DNA-binding transcriptional dual regulator</fullName>
    </submittedName>
</protein>
<accession>A0A0W0TEL7</accession>